<feature type="chain" id="PRO_5037289875" description="Por secretion system C-terminal sorting domain-containing protein" evidence="1">
    <location>
        <begin position="24"/>
        <end position="137"/>
    </location>
</feature>
<evidence type="ECO:0000313" key="3">
    <source>
        <dbReference type="Proteomes" id="UP000664034"/>
    </source>
</evidence>
<protein>
    <recommendedName>
        <fullName evidence="4">Por secretion system C-terminal sorting domain-containing protein</fullName>
    </recommendedName>
</protein>
<dbReference type="Proteomes" id="UP000664034">
    <property type="component" value="Unassembled WGS sequence"/>
</dbReference>
<feature type="signal peptide" evidence="1">
    <location>
        <begin position="1"/>
        <end position="23"/>
    </location>
</feature>
<evidence type="ECO:0008006" key="4">
    <source>
        <dbReference type="Google" id="ProtNLM"/>
    </source>
</evidence>
<keyword evidence="3" id="KW-1185">Reference proteome</keyword>
<organism evidence="2 3">
    <name type="scientific">Fibrella rubiginis</name>
    <dbReference type="NCBI Taxonomy" id="2817060"/>
    <lineage>
        <taxon>Bacteria</taxon>
        <taxon>Pseudomonadati</taxon>
        <taxon>Bacteroidota</taxon>
        <taxon>Cytophagia</taxon>
        <taxon>Cytophagales</taxon>
        <taxon>Spirosomataceae</taxon>
        <taxon>Fibrella</taxon>
    </lineage>
</organism>
<keyword evidence="1" id="KW-0732">Signal</keyword>
<comment type="caution">
    <text evidence="2">The sequence shown here is derived from an EMBL/GenBank/DDBJ whole genome shotgun (WGS) entry which is preliminary data.</text>
</comment>
<name>A0A939GDA5_9BACT</name>
<gene>
    <name evidence="2" type="ORF">J2I47_02555</name>
</gene>
<sequence>MKTLIKLLLALSLGLSLTMASLAAPVGIIHPKTAVAYKTGVYVNASGKLNVALNKETGGNVSVVLKNTKGDILFAHTTGKNEQAYRVRLSLDQLPDGTYTIEFSNGFETTQQTVTLSTSAPAVVQRVIMTDGVARTN</sequence>
<accession>A0A939GDA5</accession>
<proteinExistence type="predicted"/>
<dbReference type="RefSeq" id="WP_207362974.1">
    <property type="nucleotide sequence ID" value="NZ_JAFMYV010000001.1"/>
</dbReference>
<evidence type="ECO:0000256" key="1">
    <source>
        <dbReference type="SAM" id="SignalP"/>
    </source>
</evidence>
<dbReference type="AlphaFoldDB" id="A0A939GDA5"/>
<dbReference type="EMBL" id="JAFMYV010000001">
    <property type="protein sequence ID" value="MBO0935420.1"/>
    <property type="molecule type" value="Genomic_DNA"/>
</dbReference>
<reference evidence="2" key="1">
    <citation type="submission" date="2021-03" db="EMBL/GenBank/DDBJ databases">
        <title>Fibrella sp. HMF5335 genome sequencing and assembly.</title>
        <authorList>
            <person name="Kang H."/>
            <person name="Kim H."/>
            <person name="Bae S."/>
            <person name="Joh K."/>
        </authorList>
    </citation>
    <scope>NUCLEOTIDE SEQUENCE</scope>
    <source>
        <strain evidence="2">HMF5335</strain>
    </source>
</reference>
<evidence type="ECO:0000313" key="2">
    <source>
        <dbReference type="EMBL" id="MBO0935420.1"/>
    </source>
</evidence>